<dbReference type="Gene3D" id="3.40.50.1820">
    <property type="entry name" value="alpha/beta hydrolase"/>
    <property type="match status" value="1"/>
</dbReference>
<feature type="region of interest" description="Disordered" evidence="1">
    <location>
        <begin position="1"/>
        <end position="27"/>
    </location>
</feature>
<evidence type="ECO:0000259" key="2">
    <source>
        <dbReference type="Pfam" id="PF00561"/>
    </source>
</evidence>
<name>A0A0N0P3D3_LEPSE</name>
<evidence type="ECO:0000313" key="4">
    <source>
        <dbReference type="Proteomes" id="UP000038009"/>
    </source>
</evidence>
<comment type="caution">
    <text evidence="3">The sequence shown here is derived from an EMBL/GenBank/DDBJ whole genome shotgun (WGS) entry which is preliminary data.</text>
</comment>
<feature type="region of interest" description="Disordered" evidence="1">
    <location>
        <begin position="310"/>
        <end position="334"/>
    </location>
</feature>
<dbReference type="OrthoDB" id="8119704at2759"/>
<reference evidence="3 4" key="1">
    <citation type="journal article" date="2015" name="PLoS Pathog.">
        <title>Leptomonas seymouri: Adaptations to the Dixenous Life Cycle Analyzed by Genome Sequencing, Transcriptome Profiling and Co-infection with Leishmania donovani.</title>
        <authorList>
            <person name="Kraeva N."/>
            <person name="Butenko A."/>
            <person name="Hlavacova J."/>
            <person name="Kostygov A."/>
            <person name="Myskova J."/>
            <person name="Grybchuk D."/>
            <person name="Lestinova T."/>
            <person name="Votypka J."/>
            <person name="Volf P."/>
            <person name="Opperdoes F."/>
            <person name="Flegontov P."/>
            <person name="Lukes J."/>
            <person name="Yurchenko V."/>
        </authorList>
    </citation>
    <scope>NUCLEOTIDE SEQUENCE [LARGE SCALE GENOMIC DNA]</scope>
    <source>
        <strain evidence="3 4">ATCC 30220</strain>
    </source>
</reference>
<feature type="compositionally biased region" description="Low complexity" evidence="1">
    <location>
        <begin position="408"/>
        <end position="425"/>
    </location>
</feature>
<dbReference type="AlphaFoldDB" id="A0A0N0P3D3"/>
<gene>
    <name evidence="3" type="ORF">ABL78_6953</name>
</gene>
<dbReference type="SUPFAM" id="SSF53474">
    <property type="entry name" value="alpha/beta-Hydrolases"/>
    <property type="match status" value="1"/>
</dbReference>
<sequence>MQTSPSSQSKRGAAHTPIRPPDQYADVGRCGSTGRGVRLCYNTFGSARDPCVLLVMGLASPALFWDDPWCTTLSLAGPFFVVRFDNRDIGCSTHFDEGAKSAAGKAGLHESASYMRLAYAVLRPGKRTIPEVYTLMDMAADAFGLLDALHVAACHLVGFSMGGTVAQCMAITHPERVLSLSLMSTHSSSPQTKWPSLRDMMSFIALVPKSTSAKYAAQITGAPSAEERQRLCAERDAERVRVYAVSFAKLLEKLAGDTKKYPFDRAAAQRQMTRMFKRSLYMDGSLRQFLALLNAPCRDEDLRRCITSVSPGGSCTASSSSGGGATSNGPRRPSAARPLYVPTIVLQGDHDPLVPTVNAKHLASTIRGSRLYVIEGMGHTLSPSLRDTYVRLIRDNIRVGEAAASSPARRAAAAAAAKKTKAPAPQLASRL</sequence>
<feature type="compositionally biased region" description="Low complexity" evidence="1">
    <location>
        <begin position="310"/>
        <end position="320"/>
    </location>
</feature>
<dbReference type="PANTHER" id="PTHR43433">
    <property type="entry name" value="HYDROLASE, ALPHA/BETA FOLD FAMILY PROTEIN"/>
    <property type="match status" value="1"/>
</dbReference>
<keyword evidence="4" id="KW-1185">Reference proteome</keyword>
<keyword evidence="3" id="KW-0378">Hydrolase</keyword>
<evidence type="ECO:0000313" key="3">
    <source>
        <dbReference type="EMBL" id="KPI83996.1"/>
    </source>
</evidence>
<dbReference type="PANTHER" id="PTHR43433:SF5">
    <property type="entry name" value="AB HYDROLASE-1 DOMAIN-CONTAINING PROTEIN"/>
    <property type="match status" value="1"/>
</dbReference>
<feature type="compositionally biased region" description="Polar residues" evidence="1">
    <location>
        <begin position="1"/>
        <end position="10"/>
    </location>
</feature>
<accession>A0A0N0P3D3</accession>
<dbReference type="Pfam" id="PF00561">
    <property type="entry name" value="Abhydrolase_1"/>
    <property type="match status" value="1"/>
</dbReference>
<feature type="region of interest" description="Disordered" evidence="1">
    <location>
        <begin position="408"/>
        <end position="431"/>
    </location>
</feature>
<dbReference type="OMA" id="RLCYNTF"/>
<dbReference type="InterPro" id="IPR029058">
    <property type="entry name" value="AB_hydrolase_fold"/>
</dbReference>
<proteinExistence type="predicted"/>
<dbReference type="VEuPathDB" id="TriTrypDB:Lsey_0301_0020"/>
<dbReference type="EMBL" id="LJSK01000301">
    <property type="protein sequence ID" value="KPI83996.1"/>
    <property type="molecule type" value="Genomic_DNA"/>
</dbReference>
<evidence type="ECO:0000256" key="1">
    <source>
        <dbReference type="SAM" id="MobiDB-lite"/>
    </source>
</evidence>
<protein>
    <submittedName>
        <fullName evidence="3">Hydrolase-like protein</fullName>
    </submittedName>
</protein>
<dbReference type="Proteomes" id="UP000038009">
    <property type="component" value="Unassembled WGS sequence"/>
</dbReference>
<dbReference type="InterPro" id="IPR000073">
    <property type="entry name" value="AB_hydrolase_1"/>
</dbReference>
<dbReference type="GO" id="GO:0016787">
    <property type="term" value="F:hydrolase activity"/>
    <property type="evidence" value="ECO:0007669"/>
    <property type="project" value="UniProtKB-KW"/>
</dbReference>
<feature type="domain" description="AB hydrolase-1" evidence="2">
    <location>
        <begin position="124"/>
        <end position="380"/>
    </location>
</feature>
<dbReference type="InterPro" id="IPR050471">
    <property type="entry name" value="AB_hydrolase"/>
</dbReference>
<organism evidence="3 4">
    <name type="scientific">Leptomonas seymouri</name>
    <dbReference type="NCBI Taxonomy" id="5684"/>
    <lineage>
        <taxon>Eukaryota</taxon>
        <taxon>Discoba</taxon>
        <taxon>Euglenozoa</taxon>
        <taxon>Kinetoplastea</taxon>
        <taxon>Metakinetoplastina</taxon>
        <taxon>Trypanosomatida</taxon>
        <taxon>Trypanosomatidae</taxon>
        <taxon>Leishmaniinae</taxon>
        <taxon>Leptomonas</taxon>
    </lineage>
</organism>